<evidence type="ECO:0000256" key="2">
    <source>
        <dbReference type="ARBA" id="ARBA00004922"/>
    </source>
</evidence>
<evidence type="ECO:0000256" key="9">
    <source>
        <dbReference type="ARBA" id="ARBA00022824"/>
    </source>
</evidence>
<comment type="catalytic activity">
    <reaction evidence="13">
        <text>an alpha-D-Glc-(1-&gt;3)-alpha-D-Glc-(1-&gt;3)-alpha-D-Man-(1-&gt;2)-alpha-D-Man-(1-&gt;2)-alpha-D-Man-(1-&gt;3)-[alpha-D-Man-(1-&gt;2)-alpha-D-Man-(1-&gt;3)-[alpha-D-Man-(1-&gt;2)-alpha-D-Man-(1-&gt;6)]-alpha-D-Man-(1-&gt;6)]-beta-D-Man-(1-&gt;4)-beta-D-GlcNAc-(1-&gt;4)-alpha-D-GlcNAc-diphospho-di-trans,poly-cis-dolichol + a di-trans,poly-cis-dolichyl beta-D-glucosyl phosphate = a alpha-D-Glc-(1-&gt;2)-alpha-D-Glc-(1-&gt;3)-alpha-D-Glc-(1-&gt;3)-alpha-D-Man-(1-&gt;2)-alpha-D-Man-(1-&gt;2)-alpha-D-Man-(1-&gt;3)-[alpha-D-Man-(1-&gt;2)-alpha-D-Man-(1-&gt;3)-[alpha-D-Man-(1-&gt;2)-alpha-D-Man-(1-&gt;6)]-alpha-D-Man-(1-&gt;6)]-beta-D-Man-(1-&gt;4)-beta-D-GlcNAc-(1-&gt;4)-alpha-D-GlcNAc-diphospho-di-trans,poly-cis-dolichol + a di-trans,poly-cis-dolichyl phosphate + H(+)</text>
        <dbReference type="Rhea" id="RHEA:29543"/>
        <dbReference type="Rhea" id="RHEA-COMP:19498"/>
        <dbReference type="Rhea" id="RHEA-COMP:19502"/>
        <dbReference type="Rhea" id="RHEA-COMP:19512"/>
        <dbReference type="Rhea" id="RHEA-COMP:19522"/>
        <dbReference type="ChEBI" id="CHEBI:15378"/>
        <dbReference type="ChEBI" id="CHEBI:57525"/>
        <dbReference type="ChEBI" id="CHEBI:57683"/>
        <dbReference type="ChEBI" id="CHEBI:132522"/>
        <dbReference type="ChEBI" id="CHEBI:132523"/>
        <dbReference type="EC" id="2.4.1.256"/>
    </reaction>
    <physiologicalReaction direction="left-to-right" evidence="13">
        <dbReference type="Rhea" id="RHEA:29544"/>
    </physiologicalReaction>
</comment>
<feature type="transmembrane region" description="Helical" evidence="14">
    <location>
        <begin position="125"/>
        <end position="145"/>
    </location>
</feature>
<evidence type="ECO:0000313" key="15">
    <source>
        <dbReference type="EMBL" id="GAV05544.1"/>
    </source>
</evidence>
<feature type="transmembrane region" description="Helical" evidence="14">
    <location>
        <begin position="380"/>
        <end position="398"/>
    </location>
</feature>
<gene>
    <name evidence="15" type="primary">RvY_15662-1</name>
    <name evidence="15" type="synonym">RvY_15662.1</name>
    <name evidence="15" type="ORF">RvY_15662</name>
</gene>
<comment type="caution">
    <text evidence="14">Lacks conserved residue(s) required for the propagation of feature annotation.</text>
</comment>
<dbReference type="GO" id="GO:0006488">
    <property type="term" value="P:dolichol-linked oligosaccharide biosynthetic process"/>
    <property type="evidence" value="ECO:0007669"/>
    <property type="project" value="UniProtKB-UniRule"/>
</dbReference>
<accession>A0A1D1W2F7</accession>
<feature type="transmembrane region" description="Helical" evidence="14">
    <location>
        <begin position="446"/>
        <end position="468"/>
    </location>
</feature>
<protein>
    <recommendedName>
        <fullName evidence="5 14">Dol-P-Glc:Glc(2)Man(9)GlcNAc(2)-PP-Dol alpha-1,2-glucosyltransferase</fullName>
        <ecNumber evidence="4 14">2.4.1.256</ecNumber>
    </recommendedName>
</protein>
<comment type="subcellular location">
    <subcellularLocation>
        <location evidence="1">Endoplasmic reticulum membrane</location>
        <topology evidence="1">Multi-pass membrane protein</topology>
    </subcellularLocation>
</comment>
<evidence type="ECO:0000256" key="11">
    <source>
        <dbReference type="ARBA" id="ARBA00023136"/>
    </source>
</evidence>
<reference evidence="15 16" key="1">
    <citation type="journal article" date="2016" name="Nat. Commun.">
        <title>Extremotolerant tardigrade genome and improved radiotolerance of human cultured cells by tardigrade-unique protein.</title>
        <authorList>
            <person name="Hashimoto T."/>
            <person name="Horikawa D.D."/>
            <person name="Saito Y."/>
            <person name="Kuwahara H."/>
            <person name="Kozuka-Hata H."/>
            <person name="Shin-I T."/>
            <person name="Minakuchi Y."/>
            <person name="Ohishi K."/>
            <person name="Motoyama A."/>
            <person name="Aizu T."/>
            <person name="Enomoto A."/>
            <person name="Kondo K."/>
            <person name="Tanaka S."/>
            <person name="Hara Y."/>
            <person name="Koshikawa S."/>
            <person name="Sagara H."/>
            <person name="Miura T."/>
            <person name="Yokobori S."/>
            <person name="Miyagawa K."/>
            <person name="Suzuki Y."/>
            <person name="Kubo T."/>
            <person name="Oyama M."/>
            <person name="Kohara Y."/>
            <person name="Fujiyama A."/>
            <person name="Arakawa K."/>
            <person name="Katayama T."/>
            <person name="Toyoda A."/>
            <person name="Kunieda T."/>
        </authorList>
    </citation>
    <scope>NUCLEOTIDE SEQUENCE [LARGE SCALE GENOMIC DNA]</scope>
    <source>
        <strain evidence="15 16">YOKOZUNA-1</strain>
    </source>
</reference>
<dbReference type="AlphaFoldDB" id="A0A1D1W2F7"/>
<dbReference type="PANTHER" id="PTHR12989">
    <property type="entry name" value="ALPHA-1,2-GLUCOSYLTRANSFERASE ALG10"/>
    <property type="match status" value="1"/>
</dbReference>
<feature type="transmembrane region" description="Helical" evidence="14">
    <location>
        <begin position="341"/>
        <end position="360"/>
    </location>
</feature>
<organism evidence="15 16">
    <name type="scientific">Ramazzottius varieornatus</name>
    <name type="common">Water bear</name>
    <name type="synonym">Tardigrade</name>
    <dbReference type="NCBI Taxonomy" id="947166"/>
    <lineage>
        <taxon>Eukaryota</taxon>
        <taxon>Metazoa</taxon>
        <taxon>Ecdysozoa</taxon>
        <taxon>Tardigrada</taxon>
        <taxon>Eutardigrada</taxon>
        <taxon>Parachela</taxon>
        <taxon>Hypsibioidea</taxon>
        <taxon>Ramazzottiidae</taxon>
        <taxon>Ramazzottius</taxon>
    </lineage>
</organism>
<evidence type="ECO:0000256" key="4">
    <source>
        <dbReference type="ARBA" id="ARBA00011967"/>
    </source>
</evidence>
<keyword evidence="11 14" id="KW-0472">Membrane</keyword>
<dbReference type="Pfam" id="PF04922">
    <property type="entry name" value="DIE2_ALG10"/>
    <property type="match status" value="1"/>
</dbReference>
<comment type="caution">
    <text evidence="15">The sequence shown here is derived from an EMBL/GenBank/DDBJ whole genome shotgun (WGS) entry which is preliminary data.</text>
</comment>
<feature type="transmembrane region" description="Helical" evidence="14">
    <location>
        <begin position="405"/>
        <end position="426"/>
    </location>
</feature>
<feature type="transmembrane region" description="Helical" evidence="14">
    <location>
        <begin position="12"/>
        <end position="30"/>
    </location>
</feature>
<dbReference type="OrthoDB" id="4769at2759"/>
<comment type="function">
    <text evidence="12">Dol-P-Glc:Glc(2)Man(9)GlcNAc(2)-PP-Dol alpha-1,2-glucosyltransferase that operates in the biosynthetic pathway of dolichol-linked oligosaccharides, the glycan precursors employed in protein asparagine (N)-glycosylation. The assembly of dolichol-linked oligosaccharides begins on the cytosolic side of the endoplasmic reticulum membrane and finishes in its lumen. The sequential addition of sugars to dolichol pyrophosphate produces dolichol-linked oligosaccharides containing fourteen sugars, including two GlcNAcs, nine mannoses and three glucoses. Once assembled, the oligosaccharide is transferred from the lipid to nascent proteins by oligosaccharyltransferases. In the lumen of the endoplasmic reticulum, adds the third and last glucose residue from dolichyl phosphate glucose (Dol-P-Glc) onto the lipid-linked oligosaccharide intermediate Glc(2)Man(9)GlcNAc(2)-PP-Dol to produce Glc(3)Man(9)GlcNAc(2)-PP-Dol.</text>
</comment>
<dbReference type="EC" id="2.4.1.256" evidence="4 14"/>
<feature type="transmembrane region" description="Helical" evidence="14">
    <location>
        <begin position="71"/>
        <end position="89"/>
    </location>
</feature>
<comment type="similarity">
    <text evidence="3 14">Belongs to the ALG10 glucosyltransferase family.</text>
</comment>
<evidence type="ECO:0000256" key="1">
    <source>
        <dbReference type="ARBA" id="ARBA00004477"/>
    </source>
</evidence>
<dbReference type="GO" id="GO:0106073">
    <property type="term" value="F:dolichyl pyrophosphate Glc2Man9GlcNAc2 alpha-1,2-glucosyltransferase activity"/>
    <property type="evidence" value="ECO:0007669"/>
    <property type="project" value="UniProtKB-UniRule"/>
</dbReference>
<keyword evidence="10 14" id="KW-1133">Transmembrane helix</keyword>
<proteinExistence type="inferred from homology"/>
<keyword evidence="8 14" id="KW-0812">Transmembrane</keyword>
<keyword evidence="16" id="KW-1185">Reference proteome</keyword>
<dbReference type="InterPro" id="IPR016900">
    <property type="entry name" value="Alg10"/>
</dbReference>
<feature type="transmembrane region" description="Helical" evidence="14">
    <location>
        <begin position="267"/>
        <end position="288"/>
    </location>
</feature>
<evidence type="ECO:0000256" key="7">
    <source>
        <dbReference type="ARBA" id="ARBA00022679"/>
    </source>
</evidence>
<sequence length="486" mass="56398">MVAKKLDTLRHRGLRSAAVVIFAVITYRLLMSMHNSVLEPYMDEEFHIRQSKAYCAGNFTQWDPKLTTLPGLYFVALGLWKAVSLFVHLSDPCSIWLLRMTNYVFAVGNIFLYQKILSIIHHDGAIKMTGLHVLLTSINLATFPLLYFFTFLYYTEHVSAFLVFAMLYGHLRGNRKLAALLGAAAVFTRQTNVIWVGSLALLEVFKQYKVVMKGVADDRDLRRLSADKDVQVLLAPFVSLKKNPSSTNVKRLLGYFAGVAMEGLPRVLGYIVVLLAFLVFVIVNRGIVVGDRNAHQAVLHLPQLLYFNVFTLFFASPFLLTPDKLKRFLRSCSRHRRNVMVVLVFILAAIYGFTCAHPYLLADNRHYTFYIWRNVLNRNWYARYLASPVYLCGLWALSDELRYRGFFQTLVFLLSCLALLTPQKLLEFRYFIVPYMLFRMQMKQSTMTQLALEFLLYQSVNALTLYLFMYKPFYWENSTEEMHFMW</sequence>
<evidence type="ECO:0000256" key="13">
    <source>
        <dbReference type="ARBA" id="ARBA00048064"/>
    </source>
</evidence>
<dbReference type="Proteomes" id="UP000186922">
    <property type="component" value="Unassembled WGS sequence"/>
</dbReference>
<evidence type="ECO:0000256" key="10">
    <source>
        <dbReference type="ARBA" id="ARBA00022989"/>
    </source>
</evidence>
<name>A0A1D1W2F7_RAMVA</name>
<keyword evidence="7" id="KW-0808">Transferase</keyword>
<evidence type="ECO:0000256" key="8">
    <source>
        <dbReference type="ARBA" id="ARBA00022692"/>
    </source>
</evidence>
<feature type="transmembrane region" description="Helical" evidence="14">
    <location>
        <begin position="300"/>
        <end position="320"/>
    </location>
</feature>
<dbReference type="STRING" id="947166.A0A1D1W2F7"/>
<comment type="pathway">
    <text evidence="2">Protein modification; protein glycosylation.</text>
</comment>
<evidence type="ECO:0000256" key="12">
    <source>
        <dbReference type="ARBA" id="ARBA00044727"/>
    </source>
</evidence>
<evidence type="ECO:0000256" key="3">
    <source>
        <dbReference type="ARBA" id="ARBA00010600"/>
    </source>
</evidence>
<keyword evidence="6 14" id="KW-0328">Glycosyltransferase</keyword>
<evidence type="ECO:0000256" key="14">
    <source>
        <dbReference type="PIRNR" id="PIRNR028810"/>
    </source>
</evidence>
<evidence type="ECO:0000256" key="6">
    <source>
        <dbReference type="ARBA" id="ARBA00022676"/>
    </source>
</evidence>
<evidence type="ECO:0000313" key="16">
    <source>
        <dbReference type="Proteomes" id="UP000186922"/>
    </source>
</evidence>
<dbReference type="PIRSF" id="PIRSF028810">
    <property type="entry name" value="Alpha1_2_glucosyltferase_Alg10"/>
    <property type="match status" value="1"/>
</dbReference>
<dbReference type="PANTHER" id="PTHR12989:SF10">
    <property type="entry name" value="DOL-P-GLC:GLC(2)MAN(9)GLCNAC(2)-PP-DOL ALPHA-1,2-GLUCOSYLTRANSFERASE-RELATED"/>
    <property type="match status" value="1"/>
</dbReference>
<feature type="transmembrane region" description="Helical" evidence="14">
    <location>
        <begin position="95"/>
        <end position="113"/>
    </location>
</feature>
<evidence type="ECO:0000256" key="5">
    <source>
        <dbReference type="ARBA" id="ARBA00018512"/>
    </source>
</evidence>
<dbReference type="EMBL" id="BDGG01000012">
    <property type="protein sequence ID" value="GAV05544.1"/>
    <property type="molecule type" value="Genomic_DNA"/>
</dbReference>
<keyword evidence="9" id="KW-0256">Endoplasmic reticulum</keyword>
<dbReference type="GO" id="GO:0005789">
    <property type="term" value="C:endoplasmic reticulum membrane"/>
    <property type="evidence" value="ECO:0007669"/>
    <property type="project" value="UniProtKB-SubCell"/>
</dbReference>